<dbReference type="AlphaFoldDB" id="A0A087AT03"/>
<feature type="domain" description="HTH tetR-type" evidence="4">
    <location>
        <begin position="29"/>
        <end position="89"/>
    </location>
</feature>
<keyword evidence="6" id="KW-1185">Reference proteome</keyword>
<dbReference type="GeneID" id="92941576"/>
<dbReference type="Proteomes" id="UP000029046">
    <property type="component" value="Unassembled WGS sequence"/>
</dbReference>
<dbReference type="Gene3D" id="1.10.357.10">
    <property type="entry name" value="Tetracycline Repressor, domain 2"/>
    <property type="match status" value="1"/>
</dbReference>
<evidence type="ECO:0000256" key="2">
    <source>
        <dbReference type="PROSITE-ProRule" id="PRU00335"/>
    </source>
</evidence>
<dbReference type="SUPFAM" id="SSF46689">
    <property type="entry name" value="Homeodomain-like"/>
    <property type="match status" value="1"/>
</dbReference>
<dbReference type="RefSeq" id="WP_051917013.1">
    <property type="nucleotide sequence ID" value="NZ_JGYX01000001.1"/>
</dbReference>
<organism evidence="5 6">
    <name type="scientific">Bifidobacterium pullorum subsp. gallinarum</name>
    <dbReference type="NCBI Taxonomy" id="78344"/>
    <lineage>
        <taxon>Bacteria</taxon>
        <taxon>Bacillati</taxon>
        <taxon>Actinomycetota</taxon>
        <taxon>Actinomycetes</taxon>
        <taxon>Bifidobacteriales</taxon>
        <taxon>Bifidobacteriaceae</taxon>
        <taxon>Bifidobacterium</taxon>
    </lineage>
</organism>
<dbReference type="InterPro" id="IPR050109">
    <property type="entry name" value="HTH-type_TetR-like_transc_reg"/>
</dbReference>
<sequence>MTSTSPEQAPPAVGQTEPSRAKRLRKTPEERRGEIIEAAVRLIGERGYNGVSVQDVADAVGISKQGVLRHVGSKDGMMSMLYREVYNASATPDDFLRSGLPGSTPDDLRYPAYLRFLVRHNATRRMMVQLFTMLEAESFNPGHPLYDEFRNRRDGIWLTHSQYPWRIPPQIGGWKHMRPTVRKAMEVMDGIQIRWLRDPPIDLVEEWAEFEPLLFPSPIWDDYR</sequence>
<dbReference type="InterPro" id="IPR009057">
    <property type="entry name" value="Homeodomain-like_sf"/>
</dbReference>
<dbReference type="PROSITE" id="PS50977">
    <property type="entry name" value="HTH_TETR_2"/>
    <property type="match status" value="1"/>
</dbReference>
<evidence type="ECO:0000313" key="5">
    <source>
        <dbReference type="EMBL" id="KFI61903.1"/>
    </source>
</evidence>
<gene>
    <name evidence="5" type="ORF">BIGA_0434</name>
</gene>
<evidence type="ECO:0000256" key="3">
    <source>
        <dbReference type="SAM" id="MobiDB-lite"/>
    </source>
</evidence>
<evidence type="ECO:0000259" key="4">
    <source>
        <dbReference type="PROSITE" id="PS50977"/>
    </source>
</evidence>
<evidence type="ECO:0000313" key="6">
    <source>
        <dbReference type="Proteomes" id="UP000029046"/>
    </source>
</evidence>
<feature type="DNA-binding region" description="H-T-H motif" evidence="2">
    <location>
        <begin position="52"/>
        <end position="71"/>
    </location>
</feature>
<keyword evidence="1 2" id="KW-0238">DNA-binding</keyword>
<accession>A0A087AT03</accession>
<reference evidence="5 6" key="1">
    <citation type="submission" date="2014-03" db="EMBL/GenBank/DDBJ databases">
        <title>Genomics of Bifidobacteria.</title>
        <authorList>
            <person name="Ventura M."/>
            <person name="Milani C."/>
            <person name="Lugli G.A."/>
        </authorList>
    </citation>
    <scope>NUCLEOTIDE SEQUENCE [LARGE SCALE GENOMIC DNA]</scope>
    <source>
        <strain evidence="5 6">LMG 11586</strain>
    </source>
</reference>
<proteinExistence type="predicted"/>
<dbReference type="OrthoDB" id="7505659at2"/>
<protein>
    <submittedName>
        <fullName evidence="5">TetR family transcriptional regulator</fullName>
    </submittedName>
</protein>
<dbReference type="EMBL" id="JGYX01000001">
    <property type="protein sequence ID" value="KFI61903.1"/>
    <property type="molecule type" value="Genomic_DNA"/>
</dbReference>
<evidence type="ECO:0000256" key="1">
    <source>
        <dbReference type="ARBA" id="ARBA00023125"/>
    </source>
</evidence>
<dbReference type="PRINTS" id="PR00455">
    <property type="entry name" value="HTHTETR"/>
</dbReference>
<dbReference type="GO" id="GO:0003700">
    <property type="term" value="F:DNA-binding transcription factor activity"/>
    <property type="evidence" value="ECO:0007669"/>
    <property type="project" value="TreeGrafter"/>
</dbReference>
<name>A0A087AT03_9BIFI</name>
<dbReference type="GO" id="GO:0000976">
    <property type="term" value="F:transcription cis-regulatory region binding"/>
    <property type="evidence" value="ECO:0007669"/>
    <property type="project" value="TreeGrafter"/>
</dbReference>
<comment type="caution">
    <text evidence="5">The sequence shown here is derived from an EMBL/GenBank/DDBJ whole genome shotgun (WGS) entry which is preliminary data.</text>
</comment>
<dbReference type="InterPro" id="IPR001647">
    <property type="entry name" value="HTH_TetR"/>
</dbReference>
<feature type="region of interest" description="Disordered" evidence="3">
    <location>
        <begin position="1"/>
        <end position="30"/>
    </location>
</feature>
<dbReference type="Pfam" id="PF00440">
    <property type="entry name" value="TetR_N"/>
    <property type="match status" value="1"/>
</dbReference>
<dbReference type="eggNOG" id="COG1309">
    <property type="taxonomic scope" value="Bacteria"/>
</dbReference>
<dbReference type="PANTHER" id="PTHR30055:SF181">
    <property type="entry name" value="BLR6905 PROTEIN"/>
    <property type="match status" value="1"/>
</dbReference>
<dbReference type="PANTHER" id="PTHR30055">
    <property type="entry name" value="HTH-TYPE TRANSCRIPTIONAL REGULATOR RUTR"/>
    <property type="match status" value="1"/>
</dbReference>